<feature type="compositionally biased region" description="Acidic residues" evidence="11">
    <location>
        <begin position="26"/>
        <end position="38"/>
    </location>
</feature>
<proteinExistence type="inferred from homology"/>
<dbReference type="PANTHER" id="PTHR17972">
    <property type="entry name" value="NUCLEOLAR RNA-ASSOCIATED PROTEIN"/>
    <property type="match status" value="1"/>
</dbReference>
<evidence type="ECO:0000256" key="8">
    <source>
        <dbReference type="ARBA" id="ARBA00035000"/>
    </source>
</evidence>
<dbReference type="Pfam" id="PF17406">
    <property type="entry name" value="Nrap_D5"/>
    <property type="match status" value="1"/>
</dbReference>
<dbReference type="Pfam" id="PF17403">
    <property type="entry name" value="Nrap_D2"/>
    <property type="match status" value="1"/>
</dbReference>
<keyword evidence="6 10" id="KW-0694">RNA-binding</keyword>
<dbReference type="InterPro" id="IPR005554">
    <property type="entry name" value="NOL6/Upt22"/>
</dbReference>
<evidence type="ECO:0000259" key="15">
    <source>
        <dbReference type="Pfam" id="PF17405"/>
    </source>
</evidence>
<feature type="domain" description="Nrap protein" evidence="16">
    <location>
        <begin position="856"/>
        <end position="995"/>
    </location>
</feature>
<evidence type="ECO:0000256" key="9">
    <source>
        <dbReference type="ARBA" id="ARBA00035020"/>
    </source>
</evidence>
<comment type="similarity">
    <text evidence="3 10">Belongs to the NRAP family.</text>
</comment>
<dbReference type="InterPro" id="IPR035371">
    <property type="entry name" value="Nrap_D6"/>
</dbReference>
<evidence type="ECO:0000256" key="7">
    <source>
        <dbReference type="ARBA" id="ARBA00023242"/>
    </source>
</evidence>
<protein>
    <recommendedName>
        <fullName evidence="4 10">Nucleolar protein 6</fullName>
    </recommendedName>
</protein>
<feature type="domain" description="Nrap protein" evidence="13">
    <location>
        <begin position="328"/>
        <end position="467"/>
    </location>
</feature>
<evidence type="ECO:0000259" key="12">
    <source>
        <dbReference type="Pfam" id="PF03813"/>
    </source>
</evidence>
<dbReference type="Pfam" id="PF17404">
    <property type="entry name" value="Nrap_D3"/>
    <property type="match status" value="1"/>
</dbReference>
<comment type="subunit">
    <text evidence="9">Part of the small subunit (SSU) processome, composed of more than 70 proteins and the RNA chaperone small nucleolar RNA (snoRNA) U3.</text>
</comment>
<evidence type="ECO:0000313" key="18">
    <source>
        <dbReference type="EMBL" id="BES94290.1"/>
    </source>
</evidence>
<feature type="domain" description="Nrap protein" evidence="17">
    <location>
        <begin position="1016"/>
        <end position="1145"/>
    </location>
</feature>
<sequence>MTPLRKESMAIGKTLESSASESEVNGSDDDDFDDDDVPDLASEGDQPVSGVKRKSHESNNVAGAKKRKTGDGKGVPSADELIFLKETENLFQSNVFRLQITELLNESRPKKSYTRHFDEWFQRFKTFADNLEDSKEHEINNLKWLKKQGIHIPIFLPDNKAGSFKFSKPIRVLTGGPFARGASVGSPMTVHVTMVMPRTMFKKSDKFDLLYLAKRALYLSHVAIYLKQSDLIVPGTDIKFVALNGDALKPCLVLRPNQKTAKALEVIVSAVPQAGFFKLTQFTPEKSNITTADEVDCTPHYNSSICEDLVLEENEKTLQDAFGTNQNLKDAAILIAVWLKQRSLSEGYGSFNADIVCHYLAHMMKTRRLNLSMSSNQILRAFWLDLSKSDWTVDGPSMATDTVDKVLPSKEDFHKSYDVVFVDVTGYHNLTFRLTKSSFLKVKRESAHALNLLNKADTNSFQAIFLQNTPFLHQYDNVLCFHDAEVVSRAILSSAPRQLSVDFCLQNVPIFVRIVEKLLTKGLGDRLSLVGIGYPTDPRWDLSDSPTSYQLNGTLMIGLKLNPDNALSVIDKGPSSNTPEGDEFRQFWGEKCQLRRFKDGSISESVIWADNLTPIGKRRQIVQRIVAFLLSSKIGVEESSYSFVGFQLSRLNELHYAHKRSPEESCIALHKTFTRFSQDLHDLTLPLEIVSVHCISAAYRFTDPFPPTKSHFLENLDVCDVQGHSQVLRKDGDNLIPPYAPTVDLVVQMSISGKWPEDPKACRRLVAAFYLEIAKAFNKNHLTTQVTTDYVIVLKEGFMFRIFLAYSKQIGNLKKQINTQGLKQYRDTEESIAAEKKFINLPKLTGALYGLSQFYLAFGPTCVLAKRWISSHLFHETHFPSIAVELLVAYMFLTSQSTEIAMQPLSMFLRFLKMMSSTNWHVEPVIVNFNDTIDKETCAGIEKFFNTNRETLPPLFIATPYDTTGVLWTKKAPSIPVLVRLAKLASASLRQCEETLPLPGGESSSILMKVFTTPMSPFHAVIRLDKRVVTRRYQAIGFDGKMPMKKLRTSMGKISVHGFDPVSKYVTLLEENYSDMALFFYNPYGGDEIGVLLKPQYLTGTNIKVSTFDGRKPETADDGNAILKPSLECLVEGFKILGADLVEEIIVNSTGAQFL</sequence>
<feature type="domain" description="Nrap protein" evidence="14">
    <location>
        <begin position="472"/>
        <end position="634"/>
    </location>
</feature>
<comment type="subcellular location">
    <subcellularLocation>
        <location evidence="1">Chromosome</location>
    </subcellularLocation>
    <subcellularLocation>
        <location evidence="2 10">Nucleus</location>
        <location evidence="2 10">Nucleolus</location>
    </subcellularLocation>
</comment>
<dbReference type="PANTHER" id="PTHR17972:SF0">
    <property type="entry name" value="NUCLEOLAR PROTEIN 6"/>
    <property type="match status" value="1"/>
</dbReference>
<evidence type="ECO:0000256" key="2">
    <source>
        <dbReference type="ARBA" id="ARBA00004604"/>
    </source>
</evidence>
<dbReference type="InterPro" id="IPR035370">
    <property type="entry name" value="Nrap_D5"/>
</dbReference>
<accession>A0ABN7ATP8</accession>
<dbReference type="EMBL" id="AP028913">
    <property type="protein sequence ID" value="BES94290.1"/>
    <property type="molecule type" value="Genomic_DNA"/>
</dbReference>
<name>A0ABN7ATP8_9HEMI</name>
<keyword evidence="5" id="KW-0158">Chromosome</keyword>
<evidence type="ECO:0000259" key="16">
    <source>
        <dbReference type="Pfam" id="PF17406"/>
    </source>
</evidence>
<keyword evidence="19" id="KW-1185">Reference proteome</keyword>
<dbReference type="Pfam" id="PF03813">
    <property type="entry name" value="Nrap"/>
    <property type="match status" value="1"/>
</dbReference>
<dbReference type="Gene3D" id="3.30.70.3030">
    <property type="match status" value="1"/>
</dbReference>
<evidence type="ECO:0000256" key="3">
    <source>
        <dbReference type="ARBA" id="ARBA00006674"/>
    </source>
</evidence>
<dbReference type="InterPro" id="IPR035369">
    <property type="entry name" value="Nrap_D4"/>
</dbReference>
<dbReference type="InterPro" id="IPR035368">
    <property type="entry name" value="Nrap_D3"/>
</dbReference>
<dbReference type="InterPro" id="IPR035082">
    <property type="entry name" value="Nrap_D1"/>
</dbReference>
<evidence type="ECO:0000256" key="1">
    <source>
        <dbReference type="ARBA" id="ARBA00004286"/>
    </source>
</evidence>
<evidence type="ECO:0000256" key="6">
    <source>
        <dbReference type="ARBA" id="ARBA00022884"/>
    </source>
</evidence>
<organism evidence="18 19">
    <name type="scientific">Nesidiocoris tenuis</name>
    <dbReference type="NCBI Taxonomy" id="355587"/>
    <lineage>
        <taxon>Eukaryota</taxon>
        <taxon>Metazoa</taxon>
        <taxon>Ecdysozoa</taxon>
        <taxon>Arthropoda</taxon>
        <taxon>Hexapoda</taxon>
        <taxon>Insecta</taxon>
        <taxon>Pterygota</taxon>
        <taxon>Neoptera</taxon>
        <taxon>Paraneoptera</taxon>
        <taxon>Hemiptera</taxon>
        <taxon>Heteroptera</taxon>
        <taxon>Panheteroptera</taxon>
        <taxon>Cimicomorpha</taxon>
        <taxon>Miridae</taxon>
        <taxon>Dicyphina</taxon>
        <taxon>Nesidiocoris</taxon>
    </lineage>
</organism>
<reference evidence="18 19" key="1">
    <citation type="submission" date="2023-09" db="EMBL/GenBank/DDBJ databases">
        <title>Nesidiocoris tenuis whole genome shotgun sequence.</title>
        <authorList>
            <person name="Shibata T."/>
            <person name="Shimoda M."/>
            <person name="Kobayashi T."/>
            <person name="Uehara T."/>
        </authorList>
    </citation>
    <scope>NUCLEOTIDE SEQUENCE [LARGE SCALE GENOMIC DNA]</scope>
    <source>
        <strain evidence="18 19">Japan</strain>
    </source>
</reference>
<feature type="region of interest" description="Disordered" evidence="11">
    <location>
        <begin position="1"/>
        <end position="75"/>
    </location>
</feature>
<dbReference type="Proteomes" id="UP001307889">
    <property type="component" value="Chromosome 5"/>
</dbReference>
<evidence type="ECO:0000313" key="19">
    <source>
        <dbReference type="Proteomes" id="UP001307889"/>
    </source>
</evidence>
<keyword evidence="7 10" id="KW-0539">Nucleus</keyword>
<evidence type="ECO:0000256" key="5">
    <source>
        <dbReference type="ARBA" id="ARBA00022454"/>
    </source>
</evidence>
<feature type="domain" description="Nrap protein" evidence="12">
    <location>
        <begin position="190"/>
        <end position="321"/>
    </location>
</feature>
<evidence type="ECO:0000256" key="11">
    <source>
        <dbReference type="SAM" id="MobiDB-lite"/>
    </source>
</evidence>
<evidence type="ECO:0000256" key="4">
    <source>
        <dbReference type="ARBA" id="ARBA00016437"/>
    </source>
</evidence>
<evidence type="ECO:0000259" key="14">
    <source>
        <dbReference type="Pfam" id="PF17404"/>
    </source>
</evidence>
<evidence type="ECO:0000259" key="17">
    <source>
        <dbReference type="Pfam" id="PF17407"/>
    </source>
</evidence>
<feature type="domain" description="Nrap protein" evidence="15">
    <location>
        <begin position="656"/>
        <end position="853"/>
    </location>
</feature>
<dbReference type="Pfam" id="PF17405">
    <property type="entry name" value="Nrap_D4"/>
    <property type="match status" value="1"/>
</dbReference>
<dbReference type="InterPro" id="IPR035367">
    <property type="entry name" value="Nrap_D2"/>
</dbReference>
<evidence type="ECO:0000256" key="10">
    <source>
        <dbReference type="RuleBase" id="RU364032"/>
    </source>
</evidence>
<dbReference type="Pfam" id="PF17407">
    <property type="entry name" value="Nrap_D6"/>
    <property type="match status" value="1"/>
</dbReference>
<evidence type="ECO:0000259" key="13">
    <source>
        <dbReference type="Pfam" id="PF17403"/>
    </source>
</evidence>
<dbReference type="Gene3D" id="1.10.1410.10">
    <property type="match status" value="2"/>
</dbReference>
<comment type="function">
    <text evidence="8">Part of the small subunit (SSU) processome, first precursor of the small eukaryotic ribosomal subunit. During the assembly of the SSU processome in the nucleolus, many ribosome biogenesis factors, an RNA chaperone and ribosomal proteins associate with the nascent pre-rRNA and work in concert to generate RNA folding, modifications, rearrangements and cleavage as well as targeted degradation of pre-ribosomal RNA by the RNA exosome.</text>
</comment>
<feature type="compositionally biased region" description="Polar residues" evidence="11">
    <location>
        <begin position="15"/>
        <end position="25"/>
    </location>
</feature>
<gene>
    <name evidence="18" type="ORF">NTJ_07099</name>
</gene>